<dbReference type="RefSeq" id="XP_002180722.1">
    <property type="nucleotide sequence ID" value="XM_002180686.1"/>
</dbReference>
<organism evidence="11 12">
    <name type="scientific">Phaeodactylum tricornutum (strain CCAP 1055/1)</name>
    <dbReference type="NCBI Taxonomy" id="556484"/>
    <lineage>
        <taxon>Eukaryota</taxon>
        <taxon>Sar</taxon>
        <taxon>Stramenopiles</taxon>
        <taxon>Ochrophyta</taxon>
        <taxon>Bacillariophyta</taxon>
        <taxon>Bacillariophyceae</taxon>
        <taxon>Bacillariophycidae</taxon>
        <taxon>Naviculales</taxon>
        <taxon>Phaeodactylaceae</taxon>
        <taxon>Phaeodactylum</taxon>
    </lineage>
</organism>
<feature type="transmembrane region" description="Helical" evidence="9">
    <location>
        <begin position="383"/>
        <end position="404"/>
    </location>
</feature>
<keyword evidence="4 9" id="KW-1133">Transmembrane helix</keyword>
<reference evidence="11 12" key="1">
    <citation type="journal article" date="2008" name="Nature">
        <title>The Phaeodactylum genome reveals the evolutionary history of diatom genomes.</title>
        <authorList>
            <person name="Bowler C."/>
            <person name="Allen A.E."/>
            <person name="Badger J.H."/>
            <person name="Grimwood J."/>
            <person name="Jabbari K."/>
            <person name="Kuo A."/>
            <person name="Maheswari U."/>
            <person name="Martens C."/>
            <person name="Maumus F."/>
            <person name="Otillar R.P."/>
            <person name="Rayko E."/>
            <person name="Salamov A."/>
            <person name="Vandepoele K."/>
            <person name="Beszteri B."/>
            <person name="Gruber A."/>
            <person name="Heijde M."/>
            <person name="Katinka M."/>
            <person name="Mock T."/>
            <person name="Valentin K."/>
            <person name="Verret F."/>
            <person name="Berges J.A."/>
            <person name="Brownlee C."/>
            <person name="Cadoret J.P."/>
            <person name="Chiovitti A."/>
            <person name="Choi C.J."/>
            <person name="Coesel S."/>
            <person name="De Martino A."/>
            <person name="Detter J.C."/>
            <person name="Durkin C."/>
            <person name="Falciatore A."/>
            <person name="Fournet J."/>
            <person name="Haruta M."/>
            <person name="Huysman M.J."/>
            <person name="Jenkins B.D."/>
            <person name="Jiroutova K."/>
            <person name="Jorgensen R.E."/>
            <person name="Joubert Y."/>
            <person name="Kaplan A."/>
            <person name="Kroger N."/>
            <person name="Kroth P.G."/>
            <person name="La Roche J."/>
            <person name="Lindquist E."/>
            <person name="Lommer M."/>
            <person name="Martin-Jezequel V."/>
            <person name="Lopez P.J."/>
            <person name="Lucas S."/>
            <person name="Mangogna M."/>
            <person name="McGinnis K."/>
            <person name="Medlin L.K."/>
            <person name="Montsant A."/>
            <person name="Oudot-Le Secq M.P."/>
            <person name="Napoli C."/>
            <person name="Obornik M."/>
            <person name="Parker M.S."/>
            <person name="Petit J.L."/>
            <person name="Porcel B.M."/>
            <person name="Poulsen N."/>
            <person name="Robison M."/>
            <person name="Rychlewski L."/>
            <person name="Rynearson T.A."/>
            <person name="Schmutz J."/>
            <person name="Shapiro H."/>
            <person name="Siaut M."/>
            <person name="Stanley M."/>
            <person name="Sussman M.R."/>
            <person name="Taylor A.R."/>
            <person name="Vardi A."/>
            <person name="von Dassow P."/>
            <person name="Vyverman W."/>
            <person name="Willis A."/>
            <person name="Wyrwicz L.S."/>
            <person name="Rokhsar D.S."/>
            <person name="Weissenbach J."/>
            <person name="Armbrust E.V."/>
            <person name="Green B.R."/>
            <person name="Van de Peer Y."/>
            <person name="Grigoriev I.V."/>
        </authorList>
    </citation>
    <scope>NUCLEOTIDE SEQUENCE [LARGE SCALE GENOMIC DNA]</scope>
    <source>
        <strain evidence="11 12">CCAP 1055/1</strain>
    </source>
</reference>
<dbReference type="AlphaFoldDB" id="B7G0S1"/>
<dbReference type="GO" id="GO:0030322">
    <property type="term" value="P:stabilization of membrane potential"/>
    <property type="evidence" value="ECO:0007669"/>
    <property type="project" value="TreeGrafter"/>
</dbReference>
<evidence type="ECO:0000256" key="4">
    <source>
        <dbReference type="ARBA" id="ARBA00022989"/>
    </source>
</evidence>
<dbReference type="GO" id="GO:0022841">
    <property type="term" value="F:potassium ion leak channel activity"/>
    <property type="evidence" value="ECO:0007669"/>
    <property type="project" value="TreeGrafter"/>
</dbReference>
<evidence type="ECO:0000256" key="7">
    <source>
        <dbReference type="ARBA" id="ARBA00023303"/>
    </source>
</evidence>
<name>B7G0S1_PHATC</name>
<dbReference type="PANTHER" id="PTHR11003:SF291">
    <property type="entry name" value="IP11374P"/>
    <property type="match status" value="1"/>
</dbReference>
<feature type="transmembrane region" description="Helical" evidence="9">
    <location>
        <begin position="193"/>
        <end position="214"/>
    </location>
</feature>
<evidence type="ECO:0000256" key="2">
    <source>
        <dbReference type="ARBA" id="ARBA00022448"/>
    </source>
</evidence>
<keyword evidence="12" id="KW-1185">Reference proteome</keyword>
<keyword evidence="5" id="KW-0406">Ion transport</keyword>
<dbReference type="GO" id="GO:0015271">
    <property type="term" value="F:outward rectifier potassium channel activity"/>
    <property type="evidence" value="ECO:0007669"/>
    <property type="project" value="TreeGrafter"/>
</dbReference>
<dbReference type="Pfam" id="PF07885">
    <property type="entry name" value="Ion_trans_2"/>
    <property type="match status" value="2"/>
</dbReference>
<evidence type="ECO:0000313" key="12">
    <source>
        <dbReference type="Proteomes" id="UP000000759"/>
    </source>
</evidence>
<evidence type="ECO:0000256" key="3">
    <source>
        <dbReference type="ARBA" id="ARBA00022692"/>
    </source>
</evidence>
<evidence type="ECO:0000256" key="9">
    <source>
        <dbReference type="SAM" id="Phobius"/>
    </source>
</evidence>
<dbReference type="OrthoDB" id="45986at2759"/>
<keyword evidence="2" id="KW-0813">Transport</keyword>
<feature type="domain" description="Potassium channel" evidence="10">
    <location>
        <begin position="216"/>
        <end position="278"/>
    </location>
</feature>
<evidence type="ECO:0000256" key="8">
    <source>
        <dbReference type="SAM" id="MobiDB-lite"/>
    </source>
</evidence>
<feature type="compositionally biased region" description="Low complexity" evidence="8">
    <location>
        <begin position="32"/>
        <end position="44"/>
    </location>
</feature>
<dbReference type="EMBL" id="CM000612">
    <property type="protein sequence ID" value="EEC48130.1"/>
    <property type="molecule type" value="Genomic_DNA"/>
</dbReference>
<dbReference type="eggNOG" id="KOG1418">
    <property type="taxonomic scope" value="Eukaryota"/>
</dbReference>
<dbReference type="InterPro" id="IPR003280">
    <property type="entry name" value="2pore_dom_K_chnl"/>
</dbReference>
<gene>
    <name evidence="11" type="ORF">PHATRDRAFT_46302</name>
</gene>
<feature type="compositionally biased region" description="Basic and acidic residues" evidence="8">
    <location>
        <begin position="47"/>
        <end position="65"/>
    </location>
</feature>
<dbReference type="InParanoid" id="B7G0S1"/>
<dbReference type="PaxDb" id="2850-Phatr46302"/>
<dbReference type="OMA" id="CHIVQED"/>
<feature type="transmembrane region" description="Helical" evidence="9">
    <location>
        <begin position="226"/>
        <end position="246"/>
    </location>
</feature>
<dbReference type="InterPro" id="IPR013099">
    <property type="entry name" value="K_chnl_dom"/>
</dbReference>
<dbReference type="Proteomes" id="UP000000759">
    <property type="component" value="Chromosome 9"/>
</dbReference>
<comment type="subcellular location">
    <subcellularLocation>
        <location evidence="1">Membrane</location>
        <topology evidence="1">Multi-pass membrane protein</topology>
    </subcellularLocation>
</comment>
<keyword evidence="6 9" id="KW-0472">Membrane</keyword>
<protein>
    <recommendedName>
        <fullName evidence="10">Potassium channel domain-containing protein</fullName>
    </recommendedName>
</protein>
<evidence type="ECO:0000313" key="11">
    <source>
        <dbReference type="EMBL" id="EEC48130.1"/>
    </source>
</evidence>
<dbReference type="SUPFAM" id="SSF81324">
    <property type="entry name" value="Voltage-gated potassium channels"/>
    <property type="match status" value="2"/>
</dbReference>
<feature type="transmembrane region" description="Helical" evidence="9">
    <location>
        <begin position="258"/>
        <end position="280"/>
    </location>
</feature>
<dbReference type="KEGG" id="pti:PHATRDRAFT_46302"/>
<dbReference type="GeneID" id="7201496"/>
<accession>B7G0S1</accession>
<evidence type="ECO:0000256" key="5">
    <source>
        <dbReference type="ARBA" id="ARBA00023065"/>
    </source>
</evidence>
<evidence type="ECO:0000259" key="10">
    <source>
        <dbReference type="Pfam" id="PF07885"/>
    </source>
</evidence>
<feature type="region of interest" description="Disordered" evidence="8">
    <location>
        <begin position="1"/>
        <end position="65"/>
    </location>
</feature>
<evidence type="ECO:0000256" key="1">
    <source>
        <dbReference type="ARBA" id="ARBA00004141"/>
    </source>
</evidence>
<reference evidence="12" key="2">
    <citation type="submission" date="2008-08" db="EMBL/GenBank/DDBJ databases">
        <authorList>
            <consortium name="Diatom Consortium"/>
            <person name="Grigoriev I."/>
            <person name="Grimwood J."/>
            <person name="Kuo A."/>
            <person name="Otillar R.P."/>
            <person name="Salamov A."/>
            <person name="Detter J.C."/>
            <person name="Lindquist E."/>
            <person name="Shapiro H."/>
            <person name="Lucas S."/>
            <person name="Glavina del Rio T."/>
            <person name="Pitluck S."/>
            <person name="Rokhsar D."/>
            <person name="Bowler C."/>
        </authorList>
    </citation>
    <scope>GENOME REANNOTATION</scope>
    <source>
        <strain evidence="12">CCAP 1055/1</strain>
    </source>
</reference>
<evidence type="ECO:0000256" key="6">
    <source>
        <dbReference type="ARBA" id="ARBA00023136"/>
    </source>
</evidence>
<proteinExistence type="predicted"/>
<feature type="domain" description="Potassium channel" evidence="10">
    <location>
        <begin position="334"/>
        <end position="402"/>
    </location>
</feature>
<keyword evidence="7" id="KW-0407">Ion channel</keyword>
<dbReference type="Gene3D" id="1.10.287.70">
    <property type="match status" value="2"/>
</dbReference>
<dbReference type="GO" id="GO:0005886">
    <property type="term" value="C:plasma membrane"/>
    <property type="evidence" value="ECO:0007669"/>
    <property type="project" value="TreeGrafter"/>
</dbReference>
<dbReference type="HOGENOM" id="CLU_541313_0_0_1"/>
<feature type="compositionally biased region" description="Polar residues" evidence="8">
    <location>
        <begin position="22"/>
        <end position="31"/>
    </location>
</feature>
<dbReference type="PANTHER" id="PTHR11003">
    <property type="entry name" value="POTASSIUM CHANNEL, SUBFAMILY K"/>
    <property type="match status" value="1"/>
</dbReference>
<keyword evidence="3 9" id="KW-0812">Transmembrane</keyword>
<sequence length="504" mass="57712">MSDTADAHRGGIHQDTIREEPTTSYSYSVTHSPSGQSSSSSRPPSHMKNEVSGDHRLSSIHRGESEVEQMAERIETLRANRVVITFPVRVRFLTECRQIAVEQGYDSTKISRTDLEVLRSRIAEEASRTPEVWTRALGVLGFYNVAPALSVVLDRAMETLLLHDDDWLHYQDFSFYYTRVVARWPWLRSEMRVACLIIFAYYFFTPILFCHIVQEDTICVDLGRSYDGWLSSLYFASTTLSTVGYGDLKVEQSPRWRSFIGSLYMIVSIVVAVVAFSAAAGNAFSPLNTYDAWIANFFIGDPHPNDFLYTRVARVKLVKITEIVVQFVLLNLIGVFVTRYYARHSEVEEQQWTWMTSLYWAIQTTTTIGYGDLDMPFQLRWFQIFYLTLSTYFVGNCLGKLGALRAELAEVRRRYVWERRKVTRRFIDELQAYEHDDNVDQFEFLVASLLMLNKISSADVTPIMDKFRELAGGKGFINALDDAEEDPIADEAEAVDADIQGQQS</sequence>